<dbReference type="EnsemblPlants" id="AUR62032067-RA">
    <property type="protein sequence ID" value="AUR62032067-RA:cds"/>
    <property type="gene ID" value="AUR62032067"/>
</dbReference>
<dbReference type="AlphaFoldDB" id="A0A803MMA5"/>
<evidence type="ECO:0000256" key="2">
    <source>
        <dbReference type="ARBA" id="ARBA00022741"/>
    </source>
</evidence>
<dbReference type="Gene3D" id="1.20.5.4130">
    <property type="match status" value="1"/>
</dbReference>
<organism evidence="5 6">
    <name type="scientific">Chenopodium quinoa</name>
    <name type="common">Quinoa</name>
    <dbReference type="NCBI Taxonomy" id="63459"/>
    <lineage>
        <taxon>Eukaryota</taxon>
        <taxon>Viridiplantae</taxon>
        <taxon>Streptophyta</taxon>
        <taxon>Embryophyta</taxon>
        <taxon>Tracheophyta</taxon>
        <taxon>Spermatophyta</taxon>
        <taxon>Magnoliopsida</taxon>
        <taxon>eudicotyledons</taxon>
        <taxon>Gunneridae</taxon>
        <taxon>Pentapetalae</taxon>
        <taxon>Caryophyllales</taxon>
        <taxon>Chenopodiaceae</taxon>
        <taxon>Chenopodioideae</taxon>
        <taxon>Atripliceae</taxon>
        <taxon>Chenopodium</taxon>
    </lineage>
</organism>
<feature type="domain" description="Disease resistance N-terminal" evidence="4">
    <location>
        <begin position="2"/>
        <end position="61"/>
    </location>
</feature>
<dbReference type="Pfam" id="PF18052">
    <property type="entry name" value="Rx_N"/>
    <property type="match status" value="1"/>
</dbReference>
<keyword evidence="6" id="KW-1185">Reference proteome</keyword>
<sequence length="95" mass="11336">MWGYKSQLQDLNKTVSTIKNVLLHANSKRELSREAYDYIAEFKDVVYDADDLFDEFFTLVVLKLLNGNKDDQFLKKVRRFFLLRKWVESGFYNVS</sequence>
<dbReference type="GO" id="GO:0000166">
    <property type="term" value="F:nucleotide binding"/>
    <property type="evidence" value="ECO:0007669"/>
    <property type="project" value="UniProtKB-KW"/>
</dbReference>
<keyword evidence="3" id="KW-0611">Plant defense</keyword>
<dbReference type="Gramene" id="AUR62032067-RA">
    <property type="protein sequence ID" value="AUR62032067-RA:cds"/>
    <property type="gene ID" value="AUR62032067"/>
</dbReference>
<reference evidence="5" key="1">
    <citation type="journal article" date="2017" name="Nature">
        <title>The genome of Chenopodium quinoa.</title>
        <authorList>
            <person name="Jarvis D.E."/>
            <person name="Ho Y.S."/>
            <person name="Lightfoot D.J."/>
            <person name="Schmoeckel S.M."/>
            <person name="Li B."/>
            <person name="Borm T.J.A."/>
            <person name="Ohyanagi H."/>
            <person name="Mineta K."/>
            <person name="Michell C.T."/>
            <person name="Saber N."/>
            <person name="Kharbatia N.M."/>
            <person name="Rupper R.R."/>
            <person name="Sharp A.R."/>
            <person name="Dally N."/>
            <person name="Boughton B.A."/>
            <person name="Woo Y.H."/>
            <person name="Gao G."/>
            <person name="Schijlen E.G.W.M."/>
            <person name="Guo X."/>
            <person name="Momin A.A."/>
            <person name="Negrao S."/>
            <person name="Al-Babili S."/>
            <person name="Gehring C."/>
            <person name="Roessner U."/>
            <person name="Jung C."/>
            <person name="Murphy K."/>
            <person name="Arold S.T."/>
            <person name="Gojobori T."/>
            <person name="van der Linden C.G."/>
            <person name="van Loo E.N."/>
            <person name="Jellen E.N."/>
            <person name="Maughan P.J."/>
            <person name="Tester M."/>
        </authorList>
    </citation>
    <scope>NUCLEOTIDE SEQUENCE [LARGE SCALE GENOMIC DNA]</scope>
    <source>
        <strain evidence="5">cv. PI 614886</strain>
    </source>
</reference>
<dbReference type="InterPro" id="IPR041118">
    <property type="entry name" value="Rx_N"/>
</dbReference>
<accession>A0A803MMA5</accession>
<dbReference type="Proteomes" id="UP000596660">
    <property type="component" value="Unplaced"/>
</dbReference>
<name>A0A803MMA5_CHEQI</name>
<dbReference type="GO" id="GO:0006952">
    <property type="term" value="P:defense response"/>
    <property type="evidence" value="ECO:0007669"/>
    <property type="project" value="UniProtKB-KW"/>
</dbReference>
<reference evidence="5" key="2">
    <citation type="submission" date="2021-03" db="UniProtKB">
        <authorList>
            <consortium name="EnsemblPlants"/>
        </authorList>
    </citation>
    <scope>IDENTIFICATION</scope>
</reference>
<evidence type="ECO:0000259" key="4">
    <source>
        <dbReference type="Pfam" id="PF18052"/>
    </source>
</evidence>
<evidence type="ECO:0000256" key="1">
    <source>
        <dbReference type="ARBA" id="ARBA00022737"/>
    </source>
</evidence>
<evidence type="ECO:0000256" key="3">
    <source>
        <dbReference type="ARBA" id="ARBA00022821"/>
    </source>
</evidence>
<evidence type="ECO:0000313" key="5">
    <source>
        <dbReference type="EnsemblPlants" id="AUR62032067-RA:cds"/>
    </source>
</evidence>
<proteinExistence type="predicted"/>
<keyword evidence="2" id="KW-0547">Nucleotide-binding</keyword>
<keyword evidence="1" id="KW-0677">Repeat</keyword>
<protein>
    <recommendedName>
        <fullName evidence="4">Disease resistance N-terminal domain-containing protein</fullName>
    </recommendedName>
</protein>
<evidence type="ECO:0000313" key="6">
    <source>
        <dbReference type="Proteomes" id="UP000596660"/>
    </source>
</evidence>